<dbReference type="OrthoDB" id="377733at2759"/>
<dbReference type="GO" id="GO:0016887">
    <property type="term" value="F:ATP hydrolysis activity"/>
    <property type="evidence" value="ECO:0007669"/>
    <property type="project" value="InterPro"/>
</dbReference>
<feature type="transmembrane region" description="Helical" evidence="11">
    <location>
        <begin position="690"/>
        <end position="712"/>
    </location>
</feature>
<dbReference type="InterPro" id="IPR044492">
    <property type="entry name" value="P_typ_ATPase_HD_dom"/>
</dbReference>
<dbReference type="InterPro" id="IPR023299">
    <property type="entry name" value="ATPase_P-typ_cyto_dom_N"/>
</dbReference>
<dbReference type="SFLD" id="SFLDF00027">
    <property type="entry name" value="p-type_atpase"/>
    <property type="match status" value="1"/>
</dbReference>
<dbReference type="InterPro" id="IPR032630">
    <property type="entry name" value="P_typ_ATPase_c"/>
</dbReference>
<feature type="compositionally biased region" description="Polar residues" evidence="10">
    <location>
        <begin position="975"/>
        <end position="984"/>
    </location>
</feature>
<dbReference type="PROSITE" id="PS00154">
    <property type="entry name" value="ATPASE_E1_E2"/>
    <property type="match status" value="1"/>
</dbReference>
<evidence type="ECO:0000313" key="13">
    <source>
        <dbReference type="EMBL" id="TFJ80318.1"/>
    </source>
</evidence>
<feature type="compositionally biased region" description="Low complexity" evidence="10">
    <location>
        <begin position="996"/>
        <end position="1011"/>
    </location>
</feature>
<dbReference type="NCBIfam" id="TIGR01494">
    <property type="entry name" value="ATPase_P-type"/>
    <property type="match status" value="1"/>
</dbReference>
<evidence type="ECO:0000256" key="8">
    <source>
        <dbReference type="ARBA" id="ARBA00022989"/>
    </source>
</evidence>
<dbReference type="InterPro" id="IPR023298">
    <property type="entry name" value="ATPase_P-typ_TM_dom_sf"/>
</dbReference>
<keyword evidence="4 11" id="KW-0812">Transmembrane</keyword>
<feature type="region of interest" description="Disordered" evidence="10">
    <location>
        <begin position="518"/>
        <end position="541"/>
    </location>
</feature>
<keyword evidence="9 11" id="KW-0472">Membrane</keyword>
<organism evidence="13 14">
    <name type="scientific">Nannochloropsis salina CCMP1776</name>
    <dbReference type="NCBI Taxonomy" id="1027361"/>
    <lineage>
        <taxon>Eukaryota</taxon>
        <taxon>Sar</taxon>
        <taxon>Stramenopiles</taxon>
        <taxon>Ochrophyta</taxon>
        <taxon>Eustigmatophyceae</taxon>
        <taxon>Eustigmatales</taxon>
        <taxon>Monodopsidaceae</taxon>
        <taxon>Microchloropsis</taxon>
        <taxon>Microchloropsis salina</taxon>
    </lineage>
</organism>
<evidence type="ECO:0000256" key="10">
    <source>
        <dbReference type="SAM" id="MobiDB-lite"/>
    </source>
</evidence>
<dbReference type="PANTHER" id="PTHR24092">
    <property type="entry name" value="PROBABLE PHOSPHOLIPID-TRANSPORTING ATPASE"/>
    <property type="match status" value="1"/>
</dbReference>
<comment type="subcellular location">
    <subcellularLocation>
        <location evidence="2">Endomembrane system</location>
    </subcellularLocation>
    <subcellularLocation>
        <location evidence="1">Membrane</location>
        <topology evidence="1">Multi-pass membrane protein</topology>
    </subcellularLocation>
</comment>
<comment type="caution">
    <text evidence="13">The sequence shown here is derived from an EMBL/GenBank/DDBJ whole genome shotgun (WGS) entry which is preliminary data.</text>
</comment>
<dbReference type="SUPFAM" id="SSF81660">
    <property type="entry name" value="Metal cation-transporting ATPase, ATP-binding domain N"/>
    <property type="match status" value="1"/>
</dbReference>
<feature type="transmembrane region" description="Helical" evidence="11">
    <location>
        <begin position="838"/>
        <end position="861"/>
    </location>
</feature>
<dbReference type="SUPFAM" id="SSF81665">
    <property type="entry name" value="Calcium ATPase, transmembrane domain M"/>
    <property type="match status" value="1"/>
</dbReference>
<accession>A0A4D9CUL2</accession>
<keyword evidence="6" id="KW-0460">Magnesium</keyword>
<keyword evidence="3" id="KW-0813">Transport</keyword>
<evidence type="ECO:0000256" key="3">
    <source>
        <dbReference type="ARBA" id="ARBA00022448"/>
    </source>
</evidence>
<keyword evidence="14" id="KW-1185">Reference proteome</keyword>
<feature type="domain" description="P-type ATPase C-terminal" evidence="12">
    <location>
        <begin position="656"/>
        <end position="795"/>
    </location>
</feature>
<keyword evidence="8 11" id="KW-1133">Transmembrane helix</keyword>
<dbReference type="InterPro" id="IPR018303">
    <property type="entry name" value="ATPase_P-typ_P_site"/>
</dbReference>
<keyword evidence="7" id="KW-1278">Translocase</keyword>
<feature type="compositionally biased region" description="Basic and acidic residues" evidence="10">
    <location>
        <begin position="1058"/>
        <end position="1067"/>
    </location>
</feature>
<feature type="region of interest" description="Disordered" evidence="10">
    <location>
        <begin position="972"/>
        <end position="1146"/>
    </location>
</feature>
<dbReference type="EMBL" id="SDOX01000172">
    <property type="protein sequence ID" value="TFJ80318.1"/>
    <property type="molecule type" value="Genomic_DNA"/>
</dbReference>
<dbReference type="GO" id="GO:0005886">
    <property type="term" value="C:plasma membrane"/>
    <property type="evidence" value="ECO:0007669"/>
    <property type="project" value="TreeGrafter"/>
</dbReference>
<dbReference type="Gene3D" id="3.40.1110.10">
    <property type="entry name" value="Calcium-transporting ATPase, cytoplasmic domain N"/>
    <property type="match status" value="1"/>
</dbReference>
<dbReference type="InterPro" id="IPR036412">
    <property type="entry name" value="HAD-like_sf"/>
</dbReference>
<dbReference type="Pfam" id="PF16212">
    <property type="entry name" value="PhoLip_ATPase_C"/>
    <property type="match status" value="1"/>
</dbReference>
<feature type="transmembrane region" description="Helical" evidence="11">
    <location>
        <begin position="724"/>
        <end position="740"/>
    </location>
</feature>
<evidence type="ECO:0000256" key="4">
    <source>
        <dbReference type="ARBA" id="ARBA00022692"/>
    </source>
</evidence>
<dbReference type="SFLD" id="SFLDG00002">
    <property type="entry name" value="C1.7:_P-type_atpase_like"/>
    <property type="match status" value="1"/>
</dbReference>
<sequence>FPSPPPSREESSMMKGWALKADDSDDELPYIGAGKGRGNRRKSVELRAGELVPPVGVMHYAADKCVPQISNTYGVPTILLPPRPSLPPSLPPSTPPSLVQVRTMNLNEELGQVSHVFTDKTGTLTCNVMEFRKCSVGGYSYGLGVTEISKSYKKMTGAALTSEELLAEEEGRKKKVDHVNFYDPELWADLEHARRGEAQRKKVESFFRLLAVCHSVIPEKNENTGEIKFSASSPDDEALVCTARYFGYAFEGRRDGSALVRNSRRDVLESFRVLEILEFTSARKRMSVIVESVEDGKILVLAKGADTAMGPRLKPGQGALLDSTLEHMKRFASEGLRTLMVCCATLTKEAFGRWYLDFERAAKDLAQIELRKSGKDNDIDACMDKIESNFELLGATAIEDKLQEGVPETIHDLTRAGIKVWMLTGDKEETAVNIGVACNLLEHSTKMRRISINSEKCQNEHHVQYLLKYELQKFKDDFEKHQDNCKPRALVIDGPTLMLASKEGVRRRLLKLTRVRPTRGRGGMEGGREGGIVVPRGPGGRRDHGGLHPGGLSAWGRQCDQVDPWQAYTPTSCLTVNGTLPFLLPPSFSHPNAQICKSVVACRVSPDQKRSIVHLVKNNEPACRALSIGDGANDVPMIQEAHVGVGIAGMEGMQAVNASDYAISQFRFLRSLLLAHGRWNYRRMAFIVAYIFYKNIIQSISQFFFAFCNAFSGQKYFTEGSIQLYNVLFTTLPLLLLGMWDTDVSYDMALKYPELYIPGIHSRSLTSRSFWGWILVAILESSLCTLYPLYALQNMTKWNVLAYLFSVLAWFAVGTAISFIIGLDYNWYQLFPTVMTAWPAWLCIFLVTGAIAVPDLFLLAYQRAFHPSLRHILQALEVGLLTESPSLSEAIKKLQRDQVRREGGALLGGGRKSAGFAFSADPITLEAERRKIMTRSARMGPIRDILEELEATDENEWPEGMPPPVERMESLDTLEGSQATSSHGPATDHAAKEEISPATTSSPSSSETSPSCLAPGGTPVPSGKAGASNPRDLTSSLSILGPLPPFSLTGFWSELGPSEDRAGDSADGRGNSQGGGHDPSQTRPEGGTRTSPFSPVDTSSPPPSSPPPSLATLAPGREGGTSAMAAMFLSNTGSREEGKKEEGEEA</sequence>
<dbReference type="Pfam" id="PF13246">
    <property type="entry name" value="Cation_ATPase"/>
    <property type="match status" value="1"/>
</dbReference>
<dbReference type="AlphaFoldDB" id="A0A4D9CUL2"/>
<evidence type="ECO:0000259" key="12">
    <source>
        <dbReference type="Pfam" id="PF16212"/>
    </source>
</evidence>
<dbReference type="Proteomes" id="UP000355283">
    <property type="component" value="Unassembled WGS sequence"/>
</dbReference>
<evidence type="ECO:0000313" key="14">
    <source>
        <dbReference type="Proteomes" id="UP000355283"/>
    </source>
</evidence>
<reference evidence="13 14" key="1">
    <citation type="submission" date="2019-01" db="EMBL/GenBank/DDBJ databases">
        <title>Nuclear Genome Assembly of the Microalgal Biofuel strain Nannochloropsis salina CCMP1776.</title>
        <authorList>
            <person name="Hovde B."/>
        </authorList>
    </citation>
    <scope>NUCLEOTIDE SEQUENCE [LARGE SCALE GENOMIC DNA]</scope>
    <source>
        <strain evidence="13 14">CCMP1776</strain>
    </source>
</reference>
<feature type="compositionally biased region" description="Basic and acidic residues" evidence="10">
    <location>
        <begin position="1134"/>
        <end position="1146"/>
    </location>
</feature>
<dbReference type="InterPro" id="IPR001757">
    <property type="entry name" value="P_typ_ATPase"/>
</dbReference>
<keyword evidence="5" id="KW-0479">Metal-binding</keyword>
<evidence type="ECO:0000256" key="9">
    <source>
        <dbReference type="ARBA" id="ARBA00023136"/>
    </source>
</evidence>
<dbReference type="GO" id="GO:0005524">
    <property type="term" value="F:ATP binding"/>
    <property type="evidence" value="ECO:0007669"/>
    <property type="project" value="InterPro"/>
</dbReference>
<feature type="transmembrane region" description="Helical" evidence="11">
    <location>
        <begin position="802"/>
        <end position="823"/>
    </location>
</feature>
<dbReference type="SFLD" id="SFLDS00003">
    <property type="entry name" value="Haloacid_Dehalogenase"/>
    <property type="match status" value="1"/>
</dbReference>
<evidence type="ECO:0000256" key="5">
    <source>
        <dbReference type="ARBA" id="ARBA00022723"/>
    </source>
</evidence>
<dbReference type="InterPro" id="IPR023214">
    <property type="entry name" value="HAD_sf"/>
</dbReference>
<feature type="non-terminal residue" evidence="13">
    <location>
        <position position="1"/>
    </location>
</feature>
<feature type="transmembrane region" description="Helical" evidence="11">
    <location>
        <begin position="770"/>
        <end position="790"/>
    </location>
</feature>
<dbReference type="PANTHER" id="PTHR24092:SF180">
    <property type="entry name" value="PHOSPHOLIPID-TRANSPORTING ATPASE DNF1-RELATED"/>
    <property type="match status" value="1"/>
</dbReference>
<evidence type="ECO:0000256" key="1">
    <source>
        <dbReference type="ARBA" id="ARBA00004141"/>
    </source>
</evidence>
<dbReference type="SUPFAM" id="SSF56784">
    <property type="entry name" value="HAD-like"/>
    <property type="match status" value="1"/>
</dbReference>
<dbReference type="Gene3D" id="3.40.50.1000">
    <property type="entry name" value="HAD superfamily/HAD-like"/>
    <property type="match status" value="2"/>
</dbReference>
<feature type="compositionally biased region" description="Pro residues" evidence="10">
    <location>
        <begin position="1100"/>
        <end position="1109"/>
    </location>
</feature>
<dbReference type="PRINTS" id="PR00119">
    <property type="entry name" value="CATATPASE"/>
</dbReference>
<dbReference type="GO" id="GO:0046872">
    <property type="term" value="F:metal ion binding"/>
    <property type="evidence" value="ECO:0007669"/>
    <property type="project" value="UniProtKB-KW"/>
</dbReference>
<evidence type="ECO:0000256" key="2">
    <source>
        <dbReference type="ARBA" id="ARBA00004308"/>
    </source>
</evidence>
<evidence type="ECO:0000256" key="6">
    <source>
        <dbReference type="ARBA" id="ARBA00022842"/>
    </source>
</evidence>
<feature type="region of interest" description="Disordered" evidence="10">
    <location>
        <begin position="1"/>
        <end position="40"/>
    </location>
</feature>
<proteinExistence type="predicted"/>
<evidence type="ECO:0000256" key="7">
    <source>
        <dbReference type="ARBA" id="ARBA00022967"/>
    </source>
</evidence>
<evidence type="ECO:0000256" key="11">
    <source>
        <dbReference type="SAM" id="Phobius"/>
    </source>
</evidence>
<protein>
    <recommendedName>
        <fullName evidence="12">P-type ATPase C-terminal domain-containing protein</fullName>
    </recommendedName>
</protein>
<gene>
    <name evidence="13" type="ORF">NSK_008323</name>
</gene>
<dbReference type="GO" id="GO:0045332">
    <property type="term" value="P:phospholipid translocation"/>
    <property type="evidence" value="ECO:0007669"/>
    <property type="project" value="TreeGrafter"/>
</dbReference>
<name>A0A4D9CUL2_9STRA</name>
<dbReference type="GO" id="GO:0140326">
    <property type="term" value="F:ATPase-coupled intramembrane lipid transporter activity"/>
    <property type="evidence" value="ECO:0007669"/>
    <property type="project" value="TreeGrafter"/>
</dbReference>